<feature type="signal peptide" evidence="2">
    <location>
        <begin position="1"/>
        <end position="21"/>
    </location>
</feature>
<evidence type="ECO:0000313" key="3">
    <source>
        <dbReference type="EMBL" id="OJJ84835.1"/>
    </source>
</evidence>
<sequence>MSIYSALILLVWSCMFISATAISSQNVGNITLYGPDQLDSQVSRGFLDCLRNTGVEYNIYVDEDGTTVVVPTANRDVDFDGEDRELLRCIMDVNHRMKVAAKSSEYYQREHESAVPSRSTTHEWLSEQDALGKTPIGTRPAKTHLTGDFSGGAAATGNGISIRWRRRIELMALSLRYWTYASDYTG</sequence>
<dbReference type="RefSeq" id="XP_022401533.1">
    <property type="nucleotide sequence ID" value="XM_022543489.1"/>
</dbReference>
<evidence type="ECO:0000256" key="1">
    <source>
        <dbReference type="SAM" id="MobiDB-lite"/>
    </source>
</evidence>
<dbReference type="Proteomes" id="UP000184300">
    <property type="component" value="Unassembled WGS sequence"/>
</dbReference>
<evidence type="ECO:0000313" key="4">
    <source>
        <dbReference type="Proteomes" id="UP000184300"/>
    </source>
</evidence>
<name>A0A1L9VLR2_ASPGL</name>
<feature type="chain" id="PRO_5012476787" evidence="2">
    <location>
        <begin position="22"/>
        <end position="186"/>
    </location>
</feature>
<reference evidence="4" key="1">
    <citation type="journal article" date="2017" name="Genome Biol.">
        <title>Comparative genomics reveals high biological diversity and specific adaptations in the industrially and medically important fungal genus Aspergillus.</title>
        <authorList>
            <person name="de Vries R.P."/>
            <person name="Riley R."/>
            <person name="Wiebenga A."/>
            <person name="Aguilar-Osorio G."/>
            <person name="Amillis S."/>
            <person name="Uchima C.A."/>
            <person name="Anderluh G."/>
            <person name="Asadollahi M."/>
            <person name="Askin M."/>
            <person name="Barry K."/>
            <person name="Battaglia E."/>
            <person name="Bayram O."/>
            <person name="Benocci T."/>
            <person name="Braus-Stromeyer S.A."/>
            <person name="Caldana C."/>
            <person name="Canovas D."/>
            <person name="Cerqueira G.C."/>
            <person name="Chen F."/>
            <person name="Chen W."/>
            <person name="Choi C."/>
            <person name="Clum A."/>
            <person name="Dos Santos R.A."/>
            <person name="Damasio A.R."/>
            <person name="Diallinas G."/>
            <person name="Emri T."/>
            <person name="Fekete E."/>
            <person name="Flipphi M."/>
            <person name="Freyberg S."/>
            <person name="Gallo A."/>
            <person name="Gournas C."/>
            <person name="Habgood R."/>
            <person name="Hainaut M."/>
            <person name="Harispe M.L."/>
            <person name="Henrissat B."/>
            <person name="Hilden K.S."/>
            <person name="Hope R."/>
            <person name="Hossain A."/>
            <person name="Karabika E."/>
            <person name="Karaffa L."/>
            <person name="Karanyi Z."/>
            <person name="Krasevec N."/>
            <person name="Kuo A."/>
            <person name="Kusch H."/>
            <person name="LaButti K."/>
            <person name="Lagendijk E.L."/>
            <person name="Lapidus A."/>
            <person name="Levasseur A."/>
            <person name="Lindquist E."/>
            <person name="Lipzen A."/>
            <person name="Logrieco A.F."/>
            <person name="MacCabe A."/>
            <person name="Maekelae M.R."/>
            <person name="Malavazi I."/>
            <person name="Melin P."/>
            <person name="Meyer V."/>
            <person name="Mielnichuk N."/>
            <person name="Miskei M."/>
            <person name="Molnar A.P."/>
            <person name="Mule G."/>
            <person name="Ngan C.Y."/>
            <person name="Orejas M."/>
            <person name="Orosz E."/>
            <person name="Ouedraogo J.P."/>
            <person name="Overkamp K.M."/>
            <person name="Park H.-S."/>
            <person name="Perrone G."/>
            <person name="Piumi F."/>
            <person name="Punt P.J."/>
            <person name="Ram A.F."/>
            <person name="Ramon A."/>
            <person name="Rauscher S."/>
            <person name="Record E."/>
            <person name="Riano-Pachon D.M."/>
            <person name="Robert V."/>
            <person name="Roehrig J."/>
            <person name="Ruller R."/>
            <person name="Salamov A."/>
            <person name="Salih N.S."/>
            <person name="Samson R.A."/>
            <person name="Sandor E."/>
            <person name="Sanguinetti M."/>
            <person name="Schuetze T."/>
            <person name="Sepcic K."/>
            <person name="Shelest E."/>
            <person name="Sherlock G."/>
            <person name="Sophianopoulou V."/>
            <person name="Squina F.M."/>
            <person name="Sun H."/>
            <person name="Susca A."/>
            <person name="Todd R.B."/>
            <person name="Tsang A."/>
            <person name="Unkles S.E."/>
            <person name="van de Wiele N."/>
            <person name="van Rossen-Uffink D."/>
            <person name="Oliveira J.V."/>
            <person name="Vesth T.C."/>
            <person name="Visser J."/>
            <person name="Yu J.-H."/>
            <person name="Zhou M."/>
            <person name="Andersen M.R."/>
            <person name="Archer D.B."/>
            <person name="Baker S.E."/>
            <person name="Benoit I."/>
            <person name="Brakhage A.A."/>
            <person name="Braus G.H."/>
            <person name="Fischer R."/>
            <person name="Frisvad J.C."/>
            <person name="Goldman G.H."/>
            <person name="Houbraken J."/>
            <person name="Oakley B."/>
            <person name="Pocsi I."/>
            <person name="Scazzocchio C."/>
            <person name="Seiboth B."/>
            <person name="vanKuyk P.A."/>
            <person name="Wortman J."/>
            <person name="Dyer P.S."/>
            <person name="Grigoriev I.V."/>
        </authorList>
    </citation>
    <scope>NUCLEOTIDE SEQUENCE [LARGE SCALE GENOMIC DNA]</scope>
    <source>
        <strain evidence="4">CBS 516.65</strain>
    </source>
</reference>
<gene>
    <name evidence="3" type="ORF">ASPGLDRAFT_25484</name>
</gene>
<organism evidence="3 4">
    <name type="scientific">Aspergillus glaucus CBS 516.65</name>
    <dbReference type="NCBI Taxonomy" id="1160497"/>
    <lineage>
        <taxon>Eukaryota</taxon>
        <taxon>Fungi</taxon>
        <taxon>Dikarya</taxon>
        <taxon>Ascomycota</taxon>
        <taxon>Pezizomycotina</taxon>
        <taxon>Eurotiomycetes</taxon>
        <taxon>Eurotiomycetidae</taxon>
        <taxon>Eurotiales</taxon>
        <taxon>Aspergillaceae</taxon>
        <taxon>Aspergillus</taxon>
        <taxon>Aspergillus subgen. Aspergillus</taxon>
    </lineage>
</organism>
<protein>
    <submittedName>
        <fullName evidence="3">Uncharacterized protein</fullName>
    </submittedName>
</protein>
<keyword evidence="2" id="KW-0732">Signal</keyword>
<dbReference type="VEuPathDB" id="FungiDB:ASPGLDRAFT_25484"/>
<proteinExistence type="predicted"/>
<feature type="region of interest" description="Disordered" evidence="1">
    <location>
        <begin position="131"/>
        <end position="150"/>
    </location>
</feature>
<dbReference type="AlphaFoldDB" id="A0A1L9VLR2"/>
<dbReference type="OrthoDB" id="4398414at2759"/>
<keyword evidence="4" id="KW-1185">Reference proteome</keyword>
<dbReference type="GeneID" id="34459750"/>
<evidence type="ECO:0000256" key="2">
    <source>
        <dbReference type="SAM" id="SignalP"/>
    </source>
</evidence>
<accession>A0A1L9VLR2</accession>
<dbReference type="EMBL" id="KV878896">
    <property type="protein sequence ID" value="OJJ84835.1"/>
    <property type="molecule type" value="Genomic_DNA"/>
</dbReference>